<organism evidence="1 2">
    <name type="scientific">Vermiconidia calcicola</name>
    <dbReference type="NCBI Taxonomy" id="1690605"/>
    <lineage>
        <taxon>Eukaryota</taxon>
        <taxon>Fungi</taxon>
        <taxon>Dikarya</taxon>
        <taxon>Ascomycota</taxon>
        <taxon>Pezizomycotina</taxon>
        <taxon>Dothideomycetes</taxon>
        <taxon>Dothideomycetidae</taxon>
        <taxon>Mycosphaerellales</taxon>
        <taxon>Extremaceae</taxon>
        <taxon>Vermiconidia</taxon>
    </lineage>
</organism>
<sequence>MAPLGRVPTTDYANDPYSWEGATGWKAWRCLRPGRGMYYDIKRRAPYYWSDIVDGFNYRTFAGTIRIFFVNLLPALAFQLDMERNTDGYFGINEGLFASALAAVVFSTLSCQPLTVVGITGLISLFNYTIYDIAKAQGIGDLYPQFIAWCSIWAAITHWAAAVFNWCDYMRYITDFSSQSFGMYVGIIYMIKGVQELIAQFDDGIGGEAGSRQGGYLACIIALVYWFSVYSLENIGVTIYSRNWLRKSLSDFAYPIATIWWTGFSHLPGRLADTPQLRVPHTRAFYPTVDRSWLVDFWNLPVKWVFVALPIGILLTLLFYYDHNVSSLTAQAKQFPLKKPAGFHWDFFLLGCTCFIGGIVGVPLPNGLVPQAPVHTDSCTDYVDVRKVTQEKDNEPDAEWEQHNRKVVEAVSVKEQRVSHWLMALGFIGLMTGPLLDVLHTIPRSLFCGVFFVVGWGSIGGNGITANLFFILKEKQFIDPAEPRLEMKSSRIAYYIMFQFAGVFTSVAISQTIAAIGFPVIIISLIPLRWLILPRIFTEEELLILDAPTANADVVLASMGGQPTLPEVAMAEEKRRQQYGDGENGQSSSGYSNGTATTRSREGYKDEEEEEIGAEKEKRRKEQNAQPPKMTGQELSKNMSKLTIKLSVARYVAM</sequence>
<comment type="caution">
    <text evidence="1">The sequence shown here is derived from an EMBL/GenBank/DDBJ whole genome shotgun (WGS) entry which is preliminary data.</text>
</comment>
<proteinExistence type="predicted"/>
<name>A0ACC3M9I8_9PEZI</name>
<reference evidence="1" key="1">
    <citation type="submission" date="2023-07" db="EMBL/GenBank/DDBJ databases">
        <title>Black Yeasts Isolated from many extreme environments.</title>
        <authorList>
            <person name="Coleine C."/>
            <person name="Stajich J.E."/>
            <person name="Selbmann L."/>
        </authorList>
    </citation>
    <scope>NUCLEOTIDE SEQUENCE</scope>
    <source>
        <strain evidence="1">CCFEE 5714</strain>
    </source>
</reference>
<gene>
    <name evidence="1" type="ORF">LTR37_021167</name>
</gene>
<dbReference type="EMBL" id="JAUTXU010000443">
    <property type="protein sequence ID" value="KAK3680560.1"/>
    <property type="molecule type" value="Genomic_DNA"/>
</dbReference>
<protein>
    <submittedName>
        <fullName evidence="1">Uncharacterized protein</fullName>
    </submittedName>
</protein>
<evidence type="ECO:0000313" key="2">
    <source>
        <dbReference type="Proteomes" id="UP001281147"/>
    </source>
</evidence>
<accession>A0ACC3M9I8</accession>
<keyword evidence="2" id="KW-1185">Reference proteome</keyword>
<dbReference type="Proteomes" id="UP001281147">
    <property type="component" value="Unassembled WGS sequence"/>
</dbReference>
<evidence type="ECO:0000313" key="1">
    <source>
        <dbReference type="EMBL" id="KAK3680560.1"/>
    </source>
</evidence>